<dbReference type="SUPFAM" id="SSF53335">
    <property type="entry name" value="S-adenosyl-L-methionine-dependent methyltransferases"/>
    <property type="match status" value="1"/>
</dbReference>
<gene>
    <name evidence="1" type="ORF">B0I29_117258</name>
</gene>
<dbReference type="InterPro" id="IPR029063">
    <property type="entry name" value="SAM-dependent_MTases_sf"/>
</dbReference>
<evidence type="ECO:0000313" key="1">
    <source>
        <dbReference type="EMBL" id="RAK29932.1"/>
    </source>
</evidence>
<dbReference type="AlphaFoldDB" id="A0A327Z3X7"/>
<evidence type="ECO:0000313" key="2">
    <source>
        <dbReference type="Proteomes" id="UP000249341"/>
    </source>
</evidence>
<proteinExistence type="predicted"/>
<dbReference type="CDD" id="cd02440">
    <property type="entry name" value="AdoMet_MTases"/>
    <property type="match status" value="1"/>
</dbReference>
<dbReference type="Proteomes" id="UP000249341">
    <property type="component" value="Unassembled WGS sequence"/>
</dbReference>
<protein>
    <submittedName>
        <fullName evidence="1">S-adenosyl methyltransferase</fullName>
    </submittedName>
</protein>
<comment type="caution">
    <text evidence="1">The sequence shown here is derived from an EMBL/GenBank/DDBJ whole genome shotgun (WGS) entry which is preliminary data.</text>
</comment>
<keyword evidence="2" id="KW-1185">Reference proteome</keyword>
<name>A0A327Z3X7_9ACTN</name>
<reference evidence="1 2" key="1">
    <citation type="submission" date="2018-06" db="EMBL/GenBank/DDBJ databases">
        <title>Genomic Encyclopedia of Type Strains, Phase III (KMG-III): the genomes of soil and plant-associated and newly described type strains.</title>
        <authorList>
            <person name="Whitman W."/>
        </authorList>
    </citation>
    <scope>NUCLEOTIDE SEQUENCE [LARGE SCALE GENOMIC DNA]</scope>
    <source>
        <strain evidence="1 2">CGMCC 4.7090</strain>
    </source>
</reference>
<keyword evidence="1" id="KW-0489">Methyltransferase</keyword>
<dbReference type="PIRSF" id="PIRSF017393">
    <property type="entry name" value="MTase_SAV2177"/>
    <property type="match status" value="1"/>
</dbReference>
<accession>A0A327Z3X7</accession>
<dbReference type="Pfam" id="PF04672">
    <property type="entry name" value="Methyltransf_19"/>
    <property type="match status" value="1"/>
</dbReference>
<dbReference type="GO" id="GO:0008168">
    <property type="term" value="F:methyltransferase activity"/>
    <property type="evidence" value="ECO:0007669"/>
    <property type="project" value="UniProtKB-KW"/>
</dbReference>
<dbReference type="InterPro" id="IPR006764">
    <property type="entry name" value="SAM_dep_MeTrfase_SAV2177_type"/>
</dbReference>
<organism evidence="1 2">
    <name type="scientific">Actinoplanes lutulentus</name>
    <dbReference type="NCBI Taxonomy" id="1287878"/>
    <lineage>
        <taxon>Bacteria</taxon>
        <taxon>Bacillati</taxon>
        <taxon>Actinomycetota</taxon>
        <taxon>Actinomycetes</taxon>
        <taxon>Micromonosporales</taxon>
        <taxon>Micromonosporaceae</taxon>
        <taxon>Actinoplanes</taxon>
    </lineage>
</organism>
<dbReference type="GO" id="GO:0032259">
    <property type="term" value="P:methylation"/>
    <property type="evidence" value="ECO:0007669"/>
    <property type="project" value="UniProtKB-KW"/>
</dbReference>
<dbReference type="EMBL" id="QLMJ01000017">
    <property type="protein sequence ID" value="RAK29932.1"/>
    <property type="molecule type" value="Genomic_DNA"/>
</dbReference>
<keyword evidence="1" id="KW-0808">Transferase</keyword>
<dbReference type="Gene3D" id="3.40.50.150">
    <property type="entry name" value="Vaccinia Virus protein VP39"/>
    <property type="match status" value="1"/>
</dbReference>
<sequence>MKKIVYCAGVDPTNAAPQGIDPNQPHPARRYNYWLGGKDNFAADRASGDELQRLFPKVRLGALANRALLQRATRFLTAEAGIRQFLDIGTGLPTADNTHEVAQRHAPDSRVVYVDNDPLVMVHARALLNSSPEGRTAYIEADLNDPESILANPTLSETLDLKQPVGLMLIAVLHFIHGHGSAQPIVRTLLDALPAGSYLVATHATSDFGTPEQQALYQQLIAQGKSDVWTRPHDEFAALFDGLELVEPGVVPASEWRPEPGAEIPERSDINVWTAVGRKP</sequence>